<comment type="similarity">
    <text evidence="1">Belongs to the short-chain dehydrogenases/reductases (SDR) family.</text>
</comment>
<dbReference type="GO" id="GO:0005829">
    <property type="term" value="C:cytosol"/>
    <property type="evidence" value="ECO:0007669"/>
    <property type="project" value="TreeGrafter"/>
</dbReference>
<evidence type="ECO:0000256" key="1">
    <source>
        <dbReference type="ARBA" id="ARBA00006484"/>
    </source>
</evidence>
<reference evidence="3" key="1">
    <citation type="submission" date="2022-07" db="EMBL/GenBank/DDBJ databases">
        <title>Chromosome-level genome of Muraenolepis orangiensis.</title>
        <authorList>
            <person name="Kim J."/>
        </authorList>
    </citation>
    <scope>NUCLEOTIDE SEQUENCE</scope>
    <source>
        <strain evidence="3">KU_S4_2022</strain>
        <tissue evidence="3">Muscle</tissue>
    </source>
</reference>
<dbReference type="Proteomes" id="UP001148018">
    <property type="component" value="Unassembled WGS sequence"/>
</dbReference>
<dbReference type="Gene3D" id="3.40.50.720">
    <property type="entry name" value="NAD(P)-binding Rossmann-like Domain"/>
    <property type="match status" value="1"/>
</dbReference>
<dbReference type="PANTHER" id="PTHR43658:SF8">
    <property type="entry name" value="17-BETA-HYDROXYSTEROID DEHYDROGENASE 14-RELATED"/>
    <property type="match status" value="1"/>
</dbReference>
<dbReference type="InterPro" id="IPR002347">
    <property type="entry name" value="SDR_fam"/>
</dbReference>
<accession>A0A9Q0IHR5</accession>
<dbReference type="InterPro" id="IPR036291">
    <property type="entry name" value="NAD(P)-bd_dom_sf"/>
</dbReference>
<gene>
    <name evidence="3" type="ORF">NHX12_031900</name>
</gene>
<comment type="caution">
    <text evidence="3">The sequence shown here is derived from an EMBL/GenBank/DDBJ whole genome shotgun (WGS) entry which is preliminary data.</text>
</comment>
<dbReference type="OrthoDB" id="47007at2759"/>
<evidence type="ECO:0000256" key="2">
    <source>
        <dbReference type="ARBA" id="ARBA00023002"/>
    </source>
</evidence>
<organism evidence="3 4">
    <name type="scientific">Muraenolepis orangiensis</name>
    <name type="common">Patagonian moray cod</name>
    <dbReference type="NCBI Taxonomy" id="630683"/>
    <lineage>
        <taxon>Eukaryota</taxon>
        <taxon>Metazoa</taxon>
        <taxon>Chordata</taxon>
        <taxon>Craniata</taxon>
        <taxon>Vertebrata</taxon>
        <taxon>Euteleostomi</taxon>
        <taxon>Actinopterygii</taxon>
        <taxon>Neopterygii</taxon>
        <taxon>Teleostei</taxon>
        <taxon>Neoteleostei</taxon>
        <taxon>Acanthomorphata</taxon>
        <taxon>Zeiogadaria</taxon>
        <taxon>Gadariae</taxon>
        <taxon>Gadiformes</taxon>
        <taxon>Muraenolepidoidei</taxon>
        <taxon>Muraenolepididae</taxon>
        <taxon>Muraenolepis</taxon>
    </lineage>
</organism>
<dbReference type="EMBL" id="JANIIK010000047">
    <property type="protein sequence ID" value="KAJ3600927.1"/>
    <property type="molecule type" value="Genomic_DNA"/>
</dbReference>
<dbReference type="GO" id="GO:0006706">
    <property type="term" value="P:steroid catabolic process"/>
    <property type="evidence" value="ECO:0007669"/>
    <property type="project" value="TreeGrafter"/>
</dbReference>
<dbReference type="AlphaFoldDB" id="A0A9Q0IHR5"/>
<keyword evidence="2" id="KW-0560">Oxidoreductase</keyword>
<evidence type="ECO:0000313" key="4">
    <source>
        <dbReference type="Proteomes" id="UP001148018"/>
    </source>
</evidence>
<dbReference type="SUPFAM" id="SSF51735">
    <property type="entry name" value="NAD(P)-binding Rossmann-fold domains"/>
    <property type="match status" value="1"/>
</dbReference>
<dbReference type="GO" id="GO:0004303">
    <property type="term" value="F:estradiol 17-beta-dehydrogenase [NAD(P)+] activity"/>
    <property type="evidence" value="ECO:0007669"/>
    <property type="project" value="TreeGrafter"/>
</dbReference>
<dbReference type="PANTHER" id="PTHR43658">
    <property type="entry name" value="SHORT-CHAIN DEHYDROGENASE/REDUCTASE"/>
    <property type="match status" value="1"/>
</dbReference>
<protein>
    <submittedName>
        <fullName evidence="3">Uncharacterized protein</fullName>
    </submittedName>
</protein>
<name>A0A9Q0IHR5_9TELE</name>
<dbReference type="Pfam" id="PF13561">
    <property type="entry name" value="adh_short_C2"/>
    <property type="match status" value="1"/>
</dbReference>
<evidence type="ECO:0000313" key="3">
    <source>
        <dbReference type="EMBL" id="KAJ3600927.1"/>
    </source>
</evidence>
<sequence length="119" mass="12682">MSASSLRYHNKVAIVTGGSKGIGRGIVKVFDPPYKATDDTSAEEFKDLLNLNLISYFLASKGAIISMTKAMAVDESRYKVRVNCISPGNVRTPLWEALAELTPDAAAALKAGDDCQASS</sequence>
<keyword evidence="4" id="KW-1185">Reference proteome</keyword>
<proteinExistence type="inferred from homology"/>